<evidence type="ECO:0000256" key="8">
    <source>
        <dbReference type="ARBA" id="ARBA00023098"/>
    </source>
</evidence>
<feature type="domain" description="Lipoxygenase" evidence="13">
    <location>
        <begin position="66"/>
        <end position="544"/>
    </location>
</feature>
<feature type="binding site" evidence="9">
    <location>
        <position position="304"/>
    </location>
    <ligand>
        <name>Fe cation</name>
        <dbReference type="ChEBI" id="CHEBI:24875"/>
        <note>catalytic</note>
    </ligand>
</feature>
<evidence type="ECO:0000256" key="11">
    <source>
        <dbReference type="PROSITE-ProRule" id="PRU00152"/>
    </source>
</evidence>
<feature type="site" description="Essential for stabilizing binding to COTL1" evidence="10">
    <location>
        <position position="53"/>
    </location>
</feature>
<dbReference type="Pfam" id="PF01477">
    <property type="entry name" value="PLAT"/>
    <property type="match status" value="1"/>
</dbReference>
<protein>
    <submittedName>
        <fullName evidence="14">Arachidonate 5-lipoxygenase</fullName>
    </submittedName>
</protein>
<dbReference type="SUPFAM" id="SSF48484">
    <property type="entry name" value="Lipoxigenase"/>
    <property type="match status" value="1"/>
</dbReference>
<evidence type="ECO:0000256" key="1">
    <source>
        <dbReference type="ARBA" id="ARBA00004496"/>
    </source>
</evidence>
<feature type="binding site" evidence="9">
    <location>
        <position position="479"/>
    </location>
    <ligand>
        <name>Fe cation</name>
        <dbReference type="ChEBI" id="CHEBI:24875"/>
        <note>catalytic</note>
    </ligand>
</feature>
<dbReference type="Gene3D" id="3.10.450.60">
    <property type="match status" value="1"/>
</dbReference>
<dbReference type="GO" id="GO:0005506">
    <property type="term" value="F:iron ion binding"/>
    <property type="evidence" value="ECO:0007669"/>
    <property type="project" value="InterPro"/>
</dbReference>
<comment type="cofactor">
    <cofactor evidence="9">
        <name>Fe cation</name>
        <dbReference type="ChEBI" id="CHEBI:24875"/>
    </cofactor>
    <text evidence="9">Binds 1 Fe cation per subunit.</text>
</comment>
<evidence type="ECO:0000256" key="10">
    <source>
        <dbReference type="PIRSR" id="PIRSR601885-3"/>
    </source>
</evidence>
<name>A0A5A9NGA8_9TELE</name>
<dbReference type="PROSITE" id="PS51393">
    <property type="entry name" value="LIPOXYGENASE_3"/>
    <property type="match status" value="1"/>
</dbReference>
<dbReference type="GO" id="GO:0016702">
    <property type="term" value="F:oxidoreductase activity, acting on single donors with incorporation of molecular oxygen, incorporation of two atoms of oxygen"/>
    <property type="evidence" value="ECO:0007669"/>
    <property type="project" value="InterPro"/>
</dbReference>
<dbReference type="InterPro" id="IPR001024">
    <property type="entry name" value="PLAT/LH2_dom"/>
</dbReference>
<gene>
    <name evidence="14" type="ORF">E1301_Tti021333</name>
</gene>
<dbReference type="InterPro" id="IPR000907">
    <property type="entry name" value="LipOase"/>
</dbReference>
<feature type="binding site" evidence="9">
    <location>
        <position position="299"/>
    </location>
    <ligand>
        <name>Fe cation</name>
        <dbReference type="ChEBI" id="CHEBI:24875"/>
        <note>catalytic</note>
    </ligand>
</feature>
<dbReference type="GO" id="GO:0005737">
    <property type="term" value="C:cytoplasm"/>
    <property type="evidence" value="ECO:0007669"/>
    <property type="project" value="UniProtKB-SubCell"/>
</dbReference>
<dbReference type="PROSITE" id="PS00081">
    <property type="entry name" value="LIPOXYGENASE_2"/>
    <property type="match status" value="1"/>
</dbReference>
<keyword evidence="7" id="KW-0560">Oxidoreductase</keyword>
<keyword evidence="5 9" id="KW-0479">Metal-binding</keyword>
<comment type="caution">
    <text evidence="14">The sequence shown here is derived from an EMBL/GenBank/DDBJ whole genome shotgun (WGS) entry which is preliminary data.</text>
</comment>
<comment type="subcellular location">
    <subcellularLocation>
        <location evidence="1">Cytoplasm</location>
    </subcellularLocation>
</comment>
<keyword evidence="8" id="KW-0443">Lipid metabolism</keyword>
<evidence type="ECO:0000256" key="4">
    <source>
        <dbReference type="ARBA" id="ARBA00022490"/>
    </source>
</evidence>
<dbReference type="AlphaFoldDB" id="A0A5A9NGA8"/>
<dbReference type="Gene3D" id="1.20.245.10">
    <property type="entry name" value="Lipoxygenase-1, Domain 5"/>
    <property type="match status" value="1"/>
</dbReference>
<feature type="domain" description="PLAT" evidence="12">
    <location>
        <begin position="1"/>
        <end position="68"/>
    </location>
</feature>
<dbReference type="Proteomes" id="UP000324632">
    <property type="component" value="Chromosome 18"/>
</dbReference>
<comment type="similarity">
    <text evidence="3">Belongs to the lipoxygenase family.</text>
</comment>
<dbReference type="PROSITE" id="PS50095">
    <property type="entry name" value="PLAT"/>
    <property type="match status" value="1"/>
</dbReference>
<dbReference type="PANTHER" id="PTHR11771">
    <property type="entry name" value="LIPOXYGENASE"/>
    <property type="match status" value="1"/>
</dbReference>
<dbReference type="PRINTS" id="PR00467">
    <property type="entry name" value="MAMLPOXGNASE"/>
</dbReference>
<evidence type="ECO:0000256" key="2">
    <source>
        <dbReference type="ARBA" id="ARBA00005189"/>
    </source>
</evidence>
<dbReference type="Pfam" id="PF00305">
    <property type="entry name" value="Lipoxygenase"/>
    <property type="match status" value="1"/>
</dbReference>
<reference evidence="14" key="1">
    <citation type="journal article" date="2019" name="Mol. Ecol. Resour.">
        <title>Chromosome-level genome assembly of Triplophysa tibetana, a fish adapted to the harsh high-altitude environment of the Tibetan Plateau.</title>
        <authorList>
            <person name="Yang X."/>
            <person name="Liu H."/>
            <person name="Ma Z."/>
            <person name="Zou Y."/>
            <person name="Zou M."/>
            <person name="Mao Y."/>
            <person name="Li X."/>
            <person name="Wang H."/>
            <person name="Chen T."/>
            <person name="Wang W."/>
            <person name="Yang R."/>
        </authorList>
    </citation>
    <scope>NUCLEOTIDE SEQUENCE [LARGE SCALE GENOMIC DNA]</scope>
    <source>
        <strain evidence="14">TTIB1903HZAU</strain>
        <tissue evidence="14">Muscle</tissue>
    </source>
</reference>
<organism evidence="14 15">
    <name type="scientific">Triplophysa tibetana</name>
    <dbReference type="NCBI Taxonomy" id="1572043"/>
    <lineage>
        <taxon>Eukaryota</taxon>
        <taxon>Metazoa</taxon>
        <taxon>Chordata</taxon>
        <taxon>Craniata</taxon>
        <taxon>Vertebrata</taxon>
        <taxon>Euteleostomi</taxon>
        <taxon>Actinopterygii</taxon>
        <taxon>Neopterygii</taxon>
        <taxon>Teleostei</taxon>
        <taxon>Ostariophysi</taxon>
        <taxon>Cypriniformes</taxon>
        <taxon>Nemacheilidae</taxon>
        <taxon>Triplophysa</taxon>
    </lineage>
</organism>
<proteinExistence type="inferred from homology"/>
<keyword evidence="15" id="KW-1185">Reference proteome</keyword>
<sequence length="544" mass="63679">MFLQEITTYINVEKDFGDIVQVKLEKYDAPWFCRYIQVKSPYGKSFEFPCYRWLEKEEVVIREGSATLPQDDNDVLKKQRQEELQCRQTKFRWIQERKGFPQSLDDKPDGLPRDVRRVLETIDTFSSYFQSWDEMADFEKILTDYDIKKTLLVHVMEDWYTDYMFGYQFLNGCNPDMISKCVNLPEKFPVTHEMVKGSLQRGLTLHEELKEGNIYIADYEILDELEANKHQNTQYYLTAPICLLYNNRLNQIVPIAIQLRQKPEERSPIFLPSDNEHDWMLAKMWVKSSDFNVHQLVTHLLKTHLISEVFEVAMYRQLSTVHPVYKLLVPHVRFTIAINSVAREKLISKDGVFSKISSISGKGINDLMEKARNTCTFKSMCFPEAIHARGMENTPKYYYRDDGMKIWDAINGFVDQVIKIYYESDETVQKDVEIQEFVKDVSVYGMLDSDGKKFPQSLNTREELIEYLTAIIFNASAQHAAVNFGQFEYYGWIPNSPSTMRKPPPQEKDSVDLNFIMDTLPDRGCSRDLVGIAWDLTRFQGKEV</sequence>
<keyword evidence="4" id="KW-0963">Cytoplasm</keyword>
<dbReference type="InterPro" id="IPR001885">
    <property type="entry name" value="LipOase_mml"/>
</dbReference>
<dbReference type="SUPFAM" id="SSF49723">
    <property type="entry name" value="Lipase/lipooxygenase domain (PLAT/LH2 domain)"/>
    <property type="match status" value="1"/>
</dbReference>
<dbReference type="InterPro" id="IPR036226">
    <property type="entry name" value="LipOase_C_sf"/>
</dbReference>
<keyword evidence="6" id="KW-0223">Dioxygenase</keyword>
<evidence type="ECO:0000259" key="13">
    <source>
        <dbReference type="PROSITE" id="PS51393"/>
    </source>
</evidence>
<evidence type="ECO:0000256" key="7">
    <source>
        <dbReference type="ARBA" id="ARBA00023002"/>
    </source>
</evidence>
<dbReference type="GO" id="GO:0034440">
    <property type="term" value="P:lipid oxidation"/>
    <property type="evidence" value="ECO:0007669"/>
    <property type="project" value="InterPro"/>
</dbReference>
<dbReference type="InterPro" id="IPR013819">
    <property type="entry name" value="LipOase_C"/>
</dbReference>
<comment type="caution">
    <text evidence="11">Lacks conserved residue(s) required for the propagation of feature annotation.</text>
</comment>
<dbReference type="InterPro" id="IPR036392">
    <property type="entry name" value="PLAT/LH2_dom_sf"/>
</dbReference>
<evidence type="ECO:0000313" key="15">
    <source>
        <dbReference type="Proteomes" id="UP000324632"/>
    </source>
</evidence>
<dbReference type="InterPro" id="IPR020834">
    <property type="entry name" value="LipOase_CS"/>
</dbReference>
<evidence type="ECO:0000313" key="14">
    <source>
        <dbReference type="EMBL" id="KAA0709032.1"/>
    </source>
</evidence>
<keyword evidence="9" id="KW-0408">Iron</keyword>
<evidence type="ECO:0000256" key="5">
    <source>
        <dbReference type="ARBA" id="ARBA00022723"/>
    </source>
</evidence>
<evidence type="ECO:0000259" key="12">
    <source>
        <dbReference type="PROSITE" id="PS50095"/>
    </source>
</evidence>
<comment type="pathway">
    <text evidence="2">Lipid metabolism.</text>
</comment>
<evidence type="ECO:0000256" key="3">
    <source>
        <dbReference type="ARBA" id="ARBA00009419"/>
    </source>
</evidence>
<dbReference type="Gene3D" id="2.60.60.20">
    <property type="entry name" value="PLAT/LH2 domain"/>
    <property type="match status" value="1"/>
</dbReference>
<accession>A0A5A9NGA8</accession>
<evidence type="ECO:0000256" key="9">
    <source>
        <dbReference type="PIRSR" id="PIRSR601885-1"/>
    </source>
</evidence>
<evidence type="ECO:0000256" key="6">
    <source>
        <dbReference type="ARBA" id="ARBA00022964"/>
    </source>
</evidence>
<dbReference type="PRINTS" id="PR00087">
    <property type="entry name" value="LIPOXYGENASE"/>
</dbReference>
<dbReference type="EMBL" id="SOYY01000018">
    <property type="protein sequence ID" value="KAA0709032.1"/>
    <property type="molecule type" value="Genomic_DNA"/>
</dbReference>